<comment type="caution">
    <text evidence="2">The sequence shown here is derived from an EMBL/GenBank/DDBJ whole genome shotgun (WGS) entry which is preliminary data.</text>
</comment>
<dbReference type="AlphaFoldDB" id="A0A9W8DLL1"/>
<keyword evidence="3" id="KW-1185">Reference proteome</keyword>
<reference evidence="2" key="1">
    <citation type="submission" date="2022-07" db="EMBL/GenBank/DDBJ databases">
        <title>Phylogenomic reconstructions and comparative analyses of Kickxellomycotina fungi.</title>
        <authorList>
            <person name="Reynolds N.K."/>
            <person name="Stajich J.E."/>
            <person name="Barry K."/>
            <person name="Grigoriev I.V."/>
            <person name="Crous P."/>
            <person name="Smith M.E."/>
        </authorList>
    </citation>
    <scope>NUCLEOTIDE SEQUENCE</scope>
    <source>
        <strain evidence="2">NBRC 100468</strain>
    </source>
</reference>
<dbReference type="Proteomes" id="UP001150538">
    <property type="component" value="Unassembled WGS sequence"/>
</dbReference>
<evidence type="ECO:0000313" key="3">
    <source>
        <dbReference type="Proteomes" id="UP001150538"/>
    </source>
</evidence>
<proteinExistence type="predicted"/>
<protein>
    <submittedName>
        <fullName evidence="2">Uncharacterized protein</fullName>
    </submittedName>
</protein>
<accession>A0A9W8DLL1</accession>
<organism evidence="2 3">
    <name type="scientific">Mycoemilia scoparia</name>
    <dbReference type="NCBI Taxonomy" id="417184"/>
    <lineage>
        <taxon>Eukaryota</taxon>
        <taxon>Fungi</taxon>
        <taxon>Fungi incertae sedis</taxon>
        <taxon>Zoopagomycota</taxon>
        <taxon>Kickxellomycotina</taxon>
        <taxon>Kickxellomycetes</taxon>
        <taxon>Kickxellales</taxon>
        <taxon>Kickxellaceae</taxon>
        <taxon>Mycoemilia</taxon>
    </lineage>
</organism>
<evidence type="ECO:0000313" key="2">
    <source>
        <dbReference type="EMBL" id="KAJ1913533.1"/>
    </source>
</evidence>
<gene>
    <name evidence="2" type="ORF">H4219_005173</name>
</gene>
<dbReference type="EMBL" id="JANBPU010000256">
    <property type="protein sequence ID" value="KAJ1913533.1"/>
    <property type="molecule type" value="Genomic_DNA"/>
</dbReference>
<feature type="region of interest" description="Disordered" evidence="1">
    <location>
        <begin position="56"/>
        <end position="82"/>
    </location>
</feature>
<feature type="compositionally biased region" description="Low complexity" evidence="1">
    <location>
        <begin position="71"/>
        <end position="82"/>
    </location>
</feature>
<name>A0A9W8DLL1_9FUNG</name>
<evidence type="ECO:0000256" key="1">
    <source>
        <dbReference type="SAM" id="MobiDB-lite"/>
    </source>
</evidence>
<sequence length="188" mass="20958">MLPRETSSSEPHVQIFDPFEGTKFSKYSRNYYQTNSLSTISTRHGGHTTEVVVLQKKRTRRRSSASEYLQNSGANSSNSGYSFSKAESRQIASTMEFDFSEIKAKDDAKVWHKLGASLIKLYGKVSNDSLRLRQSEILRATGHLYSEQDIMNDIYAMSYGLPTELGQFGNSYANFGDVANVSVAAIVA</sequence>